<protein>
    <submittedName>
        <fullName evidence="9">Drug/metabolite transporter (DMT)-like permease</fullName>
    </submittedName>
</protein>
<evidence type="ECO:0000256" key="4">
    <source>
        <dbReference type="ARBA" id="ARBA00022989"/>
    </source>
</evidence>
<feature type="region of interest" description="Disordered" evidence="6">
    <location>
        <begin position="291"/>
        <end position="320"/>
    </location>
</feature>
<evidence type="ECO:0000313" key="10">
    <source>
        <dbReference type="Proteomes" id="UP000532373"/>
    </source>
</evidence>
<evidence type="ECO:0000256" key="1">
    <source>
        <dbReference type="ARBA" id="ARBA00004141"/>
    </source>
</evidence>
<sequence>MTSSPKRLIPATFVLLWATGFIGARYAMPWAEPFTFLAVRFVLAFLLLGALMLALGSARLSRRAALHAVLIGMLLHGVYLGGVFWAIHQGLPAGLSALIAGLQPLVTAVLAGKLLGEEIKPRHWVGLAIGFVGVVIVLSPKLGALGGGVTWQTLTASVIAMAGISAGTIWQKRVGTTGDLVSGTFWQYVGAAVVMAVASMIFETQAMTVNGELVFAMAWLVFVLSIGAIFLLLVMIRDGAMSKVASLFYLVPAVTALIAWALFGEQLSAIQLVGMAIATLGVGLATAQPGRATAQPGRATAQPGRPQLSSEPGRGPRDSG</sequence>
<dbReference type="Proteomes" id="UP000532373">
    <property type="component" value="Unassembled WGS sequence"/>
</dbReference>
<evidence type="ECO:0000313" key="9">
    <source>
        <dbReference type="EMBL" id="MBB6470113.1"/>
    </source>
</evidence>
<gene>
    <name evidence="9" type="ORF">HNQ96_006007</name>
</gene>
<dbReference type="Pfam" id="PF00892">
    <property type="entry name" value="EamA"/>
    <property type="match status" value="2"/>
</dbReference>
<evidence type="ECO:0000259" key="8">
    <source>
        <dbReference type="Pfam" id="PF00892"/>
    </source>
</evidence>
<evidence type="ECO:0000256" key="5">
    <source>
        <dbReference type="ARBA" id="ARBA00023136"/>
    </source>
</evidence>
<feature type="transmembrane region" description="Helical" evidence="7">
    <location>
        <begin position="182"/>
        <end position="202"/>
    </location>
</feature>
<dbReference type="SUPFAM" id="SSF103481">
    <property type="entry name" value="Multidrug resistance efflux transporter EmrE"/>
    <property type="match status" value="2"/>
</dbReference>
<feature type="transmembrane region" description="Helical" evidence="7">
    <location>
        <begin position="124"/>
        <end position="143"/>
    </location>
</feature>
<accession>A0A8E1WL80</accession>
<feature type="transmembrane region" description="Helical" evidence="7">
    <location>
        <begin position="214"/>
        <end position="234"/>
    </location>
</feature>
<proteinExistence type="inferred from homology"/>
<dbReference type="EMBL" id="JACHGI010000022">
    <property type="protein sequence ID" value="MBB6470113.1"/>
    <property type="molecule type" value="Genomic_DNA"/>
</dbReference>
<evidence type="ECO:0000256" key="2">
    <source>
        <dbReference type="ARBA" id="ARBA00007362"/>
    </source>
</evidence>
<feature type="transmembrane region" description="Helical" evidence="7">
    <location>
        <begin position="149"/>
        <end position="170"/>
    </location>
</feature>
<keyword evidence="4 7" id="KW-1133">Transmembrane helix</keyword>
<reference evidence="9 10" key="1">
    <citation type="submission" date="2020-08" db="EMBL/GenBank/DDBJ databases">
        <title>Genomic Encyclopedia of Type Strains, Phase IV (KMG-IV): sequencing the most valuable type-strain genomes for metagenomic binning, comparative biology and taxonomic classification.</title>
        <authorList>
            <person name="Goeker M."/>
        </authorList>
    </citation>
    <scope>NUCLEOTIDE SEQUENCE [LARGE SCALE GENOMIC DNA]</scope>
    <source>
        <strain evidence="9 10">DSM 17454</strain>
    </source>
</reference>
<dbReference type="Gene3D" id="1.10.3730.20">
    <property type="match status" value="1"/>
</dbReference>
<organism evidence="9 10">
    <name type="scientific">Aminobacter carboxidus</name>
    <dbReference type="NCBI Taxonomy" id="376165"/>
    <lineage>
        <taxon>Bacteria</taxon>
        <taxon>Pseudomonadati</taxon>
        <taxon>Pseudomonadota</taxon>
        <taxon>Alphaproteobacteria</taxon>
        <taxon>Hyphomicrobiales</taxon>
        <taxon>Phyllobacteriaceae</taxon>
        <taxon>Aminobacter</taxon>
    </lineage>
</organism>
<comment type="similarity">
    <text evidence="2">Belongs to the EamA transporter family.</text>
</comment>
<feature type="transmembrane region" description="Helical" evidence="7">
    <location>
        <begin position="68"/>
        <end position="87"/>
    </location>
</feature>
<name>A0A8E1WL80_9HYPH</name>
<dbReference type="PANTHER" id="PTHR32322">
    <property type="entry name" value="INNER MEMBRANE TRANSPORTER"/>
    <property type="match status" value="1"/>
</dbReference>
<comment type="caution">
    <text evidence="9">The sequence shown here is derived from an EMBL/GenBank/DDBJ whole genome shotgun (WGS) entry which is preliminary data.</text>
</comment>
<feature type="transmembrane region" description="Helical" evidence="7">
    <location>
        <begin position="37"/>
        <end position="56"/>
    </location>
</feature>
<dbReference type="PANTHER" id="PTHR32322:SF2">
    <property type="entry name" value="EAMA DOMAIN-CONTAINING PROTEIN"/>
    <property type="match status" value="1"/>
</dbReference>
<feature type="domain" description="EamA" evidence="8">
    <location>
        <begin position="13"/>
        <end position="138"/>
    </location>
</feature>
<dbReference type="InterPro" id="IPR050638">
    <property type="entry name" value="AA-Vitamin_Transporters"/>
</dbReference>
<feature type="transmembrane region" description="Helical" evidence="7">
    <location>
        <begin position="93"/>
        <end position="112"/>
    </location>
</feature>
<dbReference type="RefSeq" id="WP_184774043.1">
    <property type="nucleotide sequence ID" value="NZ_JACHGI010000022.1"/>
</dbReference>
<keyword evidence="5 7" id="KW-0472">Membrane</keyword>
<dbReference type="InterPro" id="IPR000620">
    <property type="entry name" value="EamA_dom"/>
</dbReference>
<evidence type="ECO:0000256" key="7">
    <source>
        <dbReference type="SAM" id="Phobius"/>
    </source>
</evidence>
<feature type="transmembrane region" description="Helical" evidence="7">
    <location>
        <begin position="269"/>
        <end position="287"/>
    </location>
</feature>
<evidence type="ECO:0000256" key="6">
    <source>
        <dbReference type="SAM" id="MobiDB-lite"/>
    </source>
</evidence>
<dbReference type="InterPro" id="IPR037185">
    <property type="entry name" value="EmrE-like"/>
</dbReference>
<comment type="subcellular location">
    <subcellularLocation>
        <location evidence="1">Membrane</location>
        <topology evidence="1">Multi-pass membrane protein</topology>
    </subcellularLocation>
</comment>
<feature type="domain" description="EamA" evidence="8">
    <location>
        <begin position="157"/>
        <end position="285"/>
    </location>
</feature>
<keyword evidence="3 7" id="KW-0812">Transmembrane</keyword>
<evidence type="ECO:0000256" key="3">
    <source>
        <dbReference type="ARBA" id="ARBA00022692"/>
    </source>
</evidence>
<feature type="transmembrane region" description="Helical" evidence="7">
    <location>
        <begin position="246"/>
        <end position="263"/>
    </location>
</feature>
<dbReference type="AlphaFoldDB" id="A0A8E1WL80"/>
<dbReference type="GO" id="GO:0016020">
    <property type="term" value="C:membrane"/>
    <property type="evidence" value="ECO:0007669"/>
    <property type="project" value="UniProtKB-SubCell"/>
</dbReference>